<keyword evidence="1" id="KW-0677">Repeat</keyword>
<dbReference type="AlphaFoldDB" id="A0A6J8A6G1"/>
<sequence>MAMEQAITNNDLKSLDNYVANAGDVNVRNENGNTLLHIATAASADIDINGKNIRGESAIHRMVVRSEGELSYEDDDWAANIMYLAHDGADINAQDITSSSPIMLANESKIMQALLNVNASVNIPTKLGQTPLILKLTCKEINTSVIQMLLEHGADVNALDNYHNNALHYLAWEGAGTEALTILQQFGAVSVPEKLEFSRFCEVDETLSSENPGSAYLRLKLEFKYQTLLTELLQTGEPQDFNDVDVASIKNHWNESEDDENIYKTEYWDRSEEMIRELEEK</sequence>
<gene>
    <name evidence="4" type="ORF">MCOR_4198</name>
</gene>
<evidence type="ECO:0000256" key="1">
    <source>
        <dbReference type="ARBA" id="ARBA00022737"/>
    </source>
</evidence>
<dbReference type="Gene3D" id="1.25.40.20">
    <property type="entry name" value="Ankyrin repeat-containing domain"/>
    <property type="match status" value="2"/>
</dbReference>
<dbReference type="Pfam" id="PF12796">
    <property type="entry name" value="Ank_2"/>
    <property type="match status" value="1"/>
</dbReference>
<name>A0A6J8A6G1_MYTCO</name>
<dbReference type="PROSITE" id="PS50297">
    <property type="entry name" value="ANK_REP_REGION"/>
    <property type="match status" value="1"/>
</dbReference>
<dbReference type="InterPro" id="IPR036770">
    <property type="entry name" value="Ankyrin_rpt-contain_sf"/>
</dbReference>
<dbReference type="PANTHER" id="PTHR24198">
    <property type="entry name" value="ANKYRIN REPEAT AND PROTEIN KINASE DOMAIN-CONTAINING PROTEIN"/>
    <property type="match status" value="1"/>
</dbReference>
<evidence type="ECO:0000313" key="4">
    <source>
        <dbReference type="EMBL" id="CAC5362435.1"/>
    </source>
</evidence>
<dbReference type="PANTHER" id="PTHR24198:SF165">
    <property type="entry name" value="ANKYRIN REPEAT-CONTAINING PROTEIN-RELATED"/>
    <property type="match status" value="1"/>
</dbReference>
<dbReference type="PROSITE" id="PS50088">
    <property type="entry name" value="ANK_REPEAT"/>
    <property type="match status" value="1"/>
</dbReference>
<dbReference type="InterPro" id="IPR002110">
    <property type="entry name" value="Ankyrin_rpt"/>
</dbReference>
<dbReference type="Proteomes" id="UP000507470">
    <property type="component" value="Unassembled WGS sequence"/>
</dbReference>
<evidence type="ECO:0000256" key="2">
    <source>
        <dbReference type="ARBA" id="ARBA00023043"/>
    </source>
</evidence>
<dbReference type="SUPFAM" id="SSF48403">
    <property type="entry name" value="Ankyrin repeat"/>
    <property type="match status" value="1"/>
</dbReference>
<dbReference type="EMBL" id="CACVKT020000743">
    <property type="protein sequence ID" value="CAC5362435.1"/>
    <property type="molecule type" value="Genomic_DNA"/>
</dbReference>
<protein>
    <submittedName>
        <fullName evidence="4">Uncharacterized protein</fullName>
    </submittedName>
</protein>
<keyword evidence="2 3" id="KW-0040">ANK repeat</keyword>
<accession>A0A6J8A6G1</accession>
<evidence type="ECO:0000256" key="3">
    <source>
        <dbReference type="PROSITE-ProRule" id="PRU00023"/>
    </source>
</evidence>
<evidence type="ECO:0000313" key="5">
    <source>
        <dbReference type="Proteomes" id="UP000507470"/>
    </source>
</evidence>
<keyword evidence="5" id="KW-1185">Reference proteome</keyword>
<proteinExistence type="predicted"/>
<dbReference type="OrthoDB" id="6072380at2759"/>
<feature type="repeat" description="ANK" evidence="3">
    <location>
        <begin position="127"/>
        <end position="161"/>
    </location>
</feature>
<reference evidence="4 5" key="1">
    <citation type="submission" date="2020-06" db="EMBL/GenBank/DDBJ databases">
        <authorList>
            <person name="Li R."/>
            <person name="Bekaert M."/>
        </authorList>
    </citation>
    <scope>NUCLEOTIDE SEQUENCE [LARGE SCALE GENOMIC DNA]</scope>
    <source>
        <strain evidence="5">wild</strain>
    </source>
</reference>
<organism evidence="4 5">
    <name type="scientific">Mytilus coruscus</name>
    <name type="common">Sea mussel</name>
    <dbReference type="NCBI Taxonomy" id="42192"/>
    <lineage>
        <taxon>Eukaryota</taxon>
        <taxon>Metazoa</taxon>
        <taxon>Spiralia</taxon>
        <taxon>Lophotrochozoa</taxon>
        <taxon>Mollusca</taxon>
        <taxon>Bivalvia</taxon>
        <taxon>Autobranchia</taxon>
        <taxon>Pteriomorphia</taxon>
        <taxon>Mytilida</taxon>
        <taxon>Mytiloidea</taxon>
        <taxon>Mytilidae</taxon>
        <taxon>Mytilinae</taxon>
        <taxon>Mytilus</taxon>
    </lineage>
</organism>